<feature type="signal peptide" evidence="1">
    <location>
        <begin position="1"/>
        <end position="26"/>
    </location>
</feature>
<dbReference type="EMBL" id="JBBPBM010000019">
    <property type="protein sequence ID" value="KAK8553741.1"/>
    <property type="molecule type" value="Genomic_DNA"/>
</dbReference>
<reference evidence="2 3" key="1">
    <citation type="journal article" date="2024" name="G3 (Bethesda)">
        <title>Genome assembly of Hibiscus sabdariffa L. provides insights into metabolisms of medicinal natural products.</title>
        <authorList>
            <person name="Kim T."/>
        </authorList>
    </citation>
    <scope>NUCLEOTIDE SEQUENCE [LARGE SCALE GENOMIC DNA]</scope>
    <source>
        <strain evidence="2">TK-2024</strain>
        <tissue evidence="2">Old leaves</tissue>
    </source>
</reference>
<protein>
    <submittedName>
        <fullName evidence="2">Uncharacterized protein</fullName>
    </submittedName>
</protein>
<evidence type="ECO:0000256" key="1">
    <source>
        <dbReference type="SAM" id="SignalP"/>
    </source>
</evidence>
<feature type="chain" id="PRO_5045873719" evidence="1">
    <location>
        <begin position="27"/>
        <end position="76"/>
    </location>
</feature>
<evidence type="ECO:0000313" key="3">
    <source>
        <dbReference type="Proteomes" id="UP001472677"/>
    </source>
</evidence>
<accession>A0ABR2E8T9</accession>
<organism evidence="2 3">
    <name type="scientific">Hibiscus sabdariffa</name>
    <name type="common">roselle</name>
    <dbReference type="NCBI Taxonomy" id="183260"/>
    <lineage>
        <taxon>Eukaryota</taxon>
        <taxon>Viridiplantae</taxon>
        <taxon>Streptophyta</taxon>
        <taxon>Embryophyta</taxon>
        <taxon>Tracheophyta</taxon>
        <taxon>Spermatophyta</taxon>
        <taxon>Magnoliopsida</taxon>
        <taxon>eudicotyledons</taxon>
        <taxon>Gunneridae</taxon>
        <taxon>Pentapetalae</taxon>
        <taxon>rosids</taxon>
        <taxon>malvids</taxon>
        <taxon>Malvales</taxon>
        <taxon>Malvaceae</taxon>
        <taxon>Malvoideae</taxon>
        <taxon>Hibiscus</taxon>
    </lineage>
</organism>
<name>A0ABR2E8T9_9ROSI</name>
<evidence type="ECO:0000313" key="2">
    <source>
        <dbReference type="EMBL" id="KAK8553741.1"/>
    </source>
</evidence>
<gene>
    <name evidence="2" type="ORF">V6N12_030724</name>
</gene>
<sequence length="76" mass="8291">MNTASLMVLIHLKFFLITVTLKVGKGRSPVQSGGVRLLVSFGKLMDAGAIPLNISTDIPCMYPTMATWFIEIYANS</sequence>
<proteinExistence type="predicted"/>
<dbReference type="Proteomes" id="UP001472677">
    <property type="component" value="Unassembled WGS sequence"/>
</dbReference>
<comment type="caution">
    <text evidence="2">The sequence shown here is derived from an EMBL/GenBank/DDBJ whole genome shotgun (WGS) entry which is preliminary data.</text>
</comment>
<keyword evidence="1" id="KW-0732">Signal</keyword>
<keyword evidence="3" id="KW-1185">Reference proteome</keyword>